<name>A0A418MJ70_9BACT</name>
<dbReference type="OrthoDB" id="883593at2"/>
<dbReference type="EMBL" id="QXED01000001">
    <property type="protein sequence ID" value="RIV27459.1"/>
    <property type="molecule type" value="Genomic_DNA"/>
</dbReference>
<dbReference type="Proteomes" id="UP000283523">
    <property type="component" value="Unassembled WGS sequence"/>
</dbReference>
<dbReference type="RefSeq" id="WP_119666310.1">
    <property type="nucleotide sequence ID" value="NZ_QXED01000001.1"/>
</dbReference>
<evidence type="ECO:0000313" key="1">
    <source>
        <dbReference type="EMBL" id="RIV27459.1"/>
    </source>
</evidence>
<organism evidence="1 2">
    <name type="scientific">Fibrisoma montanum</name>
    <dbReference type="NCBI Taxonomy" id="2305895"/>
    <lineage>
        <taxon>Bacteria</taxon>
        <taxon>Pseudomonadati</taxon>
        <taxon>Bacteroidota</taxon>
        <taxon>Cytophagia</taxon>
        <taxon>Cytophagales</taxon>
        <taxon>Spirosomataceae</taxon>
        <taxon>Fibrisoma</taxon>
    </lineage>
</organism>
<keyword evidence="2" id="KW-1185">Reference proteome</keyword>
<comment type="caution">
    <text evidence="1">The sequence shown here is derived from an EMBL/GenBank/DDBJ whole genome shotgun (WGS) entry which is preliminary data.</text>
</comment>
<protein>
    <submittedName>
        <fullName evidence="1">Uncharacterized protein</fullName>
    </submittedName>
</protein>
<sequence>MKVVRSVLVLWLTTVVSTGFGQTPIREQLIGTWIGLGVQYDDSFYRPYPISMTLTADSSYVLRLIDQNPPARRATWSFGNRSIRLDTSTYKVGQWTLTADTLRLTGIYPLSFQRLTDIAIDSVLAYQTLLGHVWTTDSLRYALHAGGSACLENTKTGDIAIHCWRLAKVGQSVFLVIKGNQQGCEGNFQFPLQIMQVSPEAVVCIGGNERGTDRLVFRRGAALKAGESCQPKGFQLCNSYAYLPFHLYPYYTYRRGRLHAIRQVVEREYKPISLPGQSGLIRFRFMINCMGEAGRFEVLEVDEEYKTSQFDIRITSQLVDICRNKLTDWEAGHPNGYPDSPAADTVCLLTFRLKDGMITEIFP</sequence>
<proteinExistence type="predicted"/>
<accession>A0A418MJ70</accession>
<dbReference type="AlphaFoldDB" id="A0A418MJ70"/>
<evidence type="ECO:0000313" key="2">
    <source>
        <dbReference type="Proteomes" id="UP000283523"/>
    </source>
</evidence>
<reference evidence="1 2" key="1">
    <citation type="submission" date="2018-08" db="EMBL/GenBank/DDBJ databases">
        <title>Fibrisoma montanum sp. nov., isolated from Danxia mountain soil.</title>
        <authorList>
            <person name="Huang Y."/>
        </authorList>
    </citation>
    <scope>NUCLEOTIDE SEQUENCE [LARGE SCALE GENOMIC DNA]</scope>
    <source>
        <strain evidence="1 2">HYT19</strain>
    </source>
</reference>
<gene>
    <name evidence="1" type="ORF">DYU11_03900</name>
</gene>